<organism evidence="5 6">
    <name type="scientific">Polypedilum vanderplanki</name>
    <name type="common">Sleeping chironomid midge</name>
    <dbReference type="NCBI Taxonomy" id="319348"/>
    <lineage>
        <taxon>Eukaryota</taxon>
        <taxon>Metazoa</taxon>
        <taxon>Ecdysozoa</taxon>
        <taxon>Arthropoda</taxon>
        <taxon>Hexapoda</taxon>
        <taxon>Insecta</taxon>
        <taxon>Pterygota</taxon>
        <taxon>Neoptera</taxon>
        <taxon>Endopterygota</taxon>
        <taxon>Diptera</taxon>
        <taxon>Nematocera</taxon>
        <taxon>Chironomoidea</taxon>
        <taxon>Chironomidae</taxon>
        <taxon>Chironominae</taxon>
        <taxon>Polypedilum</taxon>
        <taxon>Polypedilum</taxon>
    </lineage>
</organism>
<dbReference type="SUPFAM" id="SSF54236">
    <property type="entry name" value="Ubiquitin-like"/>
    <property type="match status" value="1"/>
</dbReference>
<dbReference type="AlphaFoldDB" id="A0A9J6C8W1"/>
<reference evidence="5" key="1">
    <citation type="submission" date="2021-03" db="EMBL/GenBank/DDBJ databases">
        <title>Chromosome level genome of the anhydrobiotic midge Polypedilum vanderplanki.</title>
        <authorList>
            <person name="Yoshida Y."/>
            <person name="Kikawada T."/>
            <person name="Gusev O."/>
        </authorList>
    </citation>
    <scope>NUCLEOTIDE SEQUENCE</scope>
    <source>
        <strain evidence="5">NIAS01</strain>
        <tissue evidence="5">Whole body or cell culture</tissue>
    </source>
</reference>
<accession>A0A9J6C8W1</accession>
<gene>
    <name evidence="5" type="ORF">PVAND_008180</name>
</gene>
<evidence type="ECO:0000256" key="2">
    <source>
        <dbReference type="SAM" id="MobiDB-lite"/>
    </source>
</evidence>
<feature type="transmembrane region" description="Helical" evidence="3">
    <location>
        <begin position="387"/>
        <end position="409"/>
    </location>
</feature>
<name>A0A9J6C8W1_POLVA</name>
<keyword evidence="3" id="KW-0812">Transmembrane</keyword>
<dbReference type="SMART" id="SM00166">
    <property type="entry name" value="UBX"/>
    <property type="match status" value="1"/>
</dbReference>
<keyword evidence="6" id="KW-1185">Reference proteome</keyword>
<dbReference type="PANTHER" id="PTHR46424:SF1">
    <property type="entry name" value="UBX DOMAIN-CONTAINING PROTEIN 4"/>
    <property type="match status" value="1"/>
</dbReference>
<feature type="compositionally biased region" description="Basic and acidic residues" evidence="2">
    <location>
        <begin position="151"/>
        <end position="161"/>
    </location>
</feature>
<keyword evidence="3" id="KW-1133">Transmembrane helix</keyword>
<feature type="compositionally biased region" description="Basic and acidic residues" evidence="2">
    <location>
        <begin position="486"/>
        <end position="500"/>
    </location>
</feature>
<feature type="region of interest" description="Disordered" evidence="2">
    <location>
        <begin position="420"/>
        <end position="439"/>
    </location>
</feature>
<evidence type="ECO:0000256" key="3">
    <source>
        <dbReference type="SAM" id="Phobius"/>
    </source>
</evidence>
<dbReference type="InterPro" id="IPR029071">
    <property type="entry name" value="Ubiquitin-like_domsf"/>
</dbReference>
<evidence type="ECO:0000313" key="6">
    <source>
        <dbReference type="Proteomes" id="UP001107558"/>
    </source>
</evidence>
<dbReference type="Proteomes" id="UP001107558">
    <property type="component" value="Chromosome 2"/>
</dbReference>
<feature type="compositionally biased region" description="Low complexity" evidence="2">
    <location>
        <begin position="452"/>
        <end position="468"/>
    </location>
</feature>
<proteinExistence type="predicted"/>
<evidence type="ECO:0000259" key="4">
    <source>
        <dbReference type="PROSITE" id="PS50033"/>
    </source>
</evidence>
<dbReference type="OrthoDB" id="2445133at2759"/>
<sequence length="509" mass="57863">MQWFSGDIAAAVSLAKSKSAIFVVYCEGQDENSSRMTEMMNDESVSSKLQSDSFVAIRIKSDKPEYEHFRKIYQLVPIPSLFFIKNGIPIKIVTSVIKTTNELLEAIDGILKTQINEATIKTVETKEQDPKIVCDGDRCYKIESDQASSSKETESTEKKSEEESEEEKQEKVKRALKLIEEKRIERIKEEQRLEKEREIRRRQEGQQLQNLKKWQDEQEMLKLQDERKREKLAAAEARKRVLQQIEEDKKERARRFNSTPPTNEEPTKKVETIPQTSATTIPPNSARIQFKKPDGGSEIVTFDSNIPFADLHAFVKTDILNGTNIKEFTLATTFPRCEFSQTDFNKTLIELNLAPSSVILIIPGKRTATNNNNNANTILPTQTDGSMLSMVGALIMGLFSPVFALFTYLKNFIFRSQNSNEEESSNYGLQKRNEETLAPNDAAKRRNMDRFNGSQNQASTSSQAAGGAIPKTGAYKRMKPSSNIHRLHEDSDTDNEERKTYNGNSTQQM</sequence>
<dbReference type="GO" id="GO:0036503">
    <property type="term" value="P:ERAD pathway"/>
    <property type="evidence" value="ECO:0007669"/>
    <property type="project" value="TreeGrafter"/>
</dbReference>
<evidence type="ECO:0000313" key="5">
    <source>
        <dbReference type="EMBL" id="KAG5678513.1"/>
    </source>
</evidence>
<comment type="caution">
    <text evidence="5">The sequence shown here is derived from an EMBL/GenBank/DDBJ whole genome shotgun (WGS) entry which is preliminary data.</text>
</comment>
<dbReference type="Pfam" id="PF00789">
    <property type="entry name" value="UBX"/>
    <property type="match status" value="1"/>
</dbReference>
<dbReference type="InterPro" id="IPR001012">
    <property type="entry name" value="UBX_dom"/>
</dbReference>
<dbReference type="Pfam" id="PF23187">
    <property type="entry name" value="UBX7_N"/>
    <property type="match status" value="1"/>
</dbReference>
<keyword evidence="3" id="KW-0472">Membrane</keyword>
<dbReference type="GO" id="GO:0005783">
    <property type="term" value="C:endoplasmic reticulum"/>
    <property type="evidence" value="ECO:0007669"/>
    <property type="project" value="TreeGrafter"/>
</dbReference>
<feature type="region of interest" description="Disordered" evidence="2">
    <location>
        <begin position="145"/>
        <end position="171"/>
    </location>
</feature>
<feature type="region of interest" description="Disordered" evidence="2">
    <location>
        <begin position="249"/>
        <end position="272"/>
    </location>
</feature>
<dbReference type="PROSITE" id="PS50033">
    <property type="entry name" value="UBX"/>
    <property type="match status" value="1"/>
</dbReference>
<dbReference type="PANTHER" id="PTHR46424">
    <property type="entry name" value="UBX DOMAIN-CONTAINING PROTEIN 4"/>
    <property type="match status" value="1"/>
</dbReference>
<dbReference type="Gene3D" id="3.10.20.90">
    <property type="entry name" value="Phosphatidylinositol 3-kinase Catalytic Subunit, Chain A, domain 1"/>
    <property type="match status" value="1"/>
</dbReference>
<feature type="domain" description="UBX" evidence="4">
    <location>
        <begin position="281"/>
        <end position="361"/>
    </location>
</feature>
<protein>
    <recommendedName>
        <fullName evidence="1">UBX domain-containing protein 4</fullName>
    </recommendedName>
</protein>
<dbReference type="EMBL" id="JADBJN010000002">
    <property type="protein sequence ID" value="KAG5678513.1"/>
    <property type="molecule type" value="Genomic_DNA"/>
</dbReference>
<feature type="region of interest" description="Disordered" evidence="2">
    <location>
        <begin position="452"/>
        <end position="509"/>
    </location>
</feature>
<evidence type="ECO:0000256" key="1">
    <source>
        <dbReference type="ARBA" id="ARBA00040925"/>
    </source>
</evidence>